<sequence length="134" mass="15907">MMQQYRRKNHSVSLVNYHLVWIPKRRKKILIGDVENRLRTIVWEVCQEKEWKIIALEIMPDHVHLFVNVPPEIAPHQVANAIKGRSSRLLRQEFPRLLKLPSLWTSSYFVSTAGNVSSDTVRRYIEEQRHHDTT</sequence>
<feature type="domain" description="Transposase IS200-like" evidence="1">
    <location>
        <begin position="12"/>
        <end position="128"/>
    </location>
</feature>
<dbReference type="GO" id="GO:0003677">
    <property type="term" value="F:DNA binding"/>
    <property type="evidence" value="ECO:0007669"/>
    <property type="project" value="InterPro"/>
</dbReference>
<dbReference type="InterPro" id="IPR002686">
    <property type="entry name" value="Transposase_17"/>
</dbReference>
<dbReference type="AlphaFoldDB" id="A0A0C1N4F8"/>
<evidence type="ECO:0000313" key="2">
    <source>
        <dbReference type="EMBL" id="KIE07326.1"/>
    </source>
</evidence>
<gene>
    <name evidence="2" type="ORF">DA73_0240175</name>
</gene>
<dbReference type="GO" id="GO:0006313">
    <property type="term" value="P:DNA transposition"/>
    <property type="evidence" value="ECO:0007669"/>
    <property type="project" value="InterPro"/>
</dbReference>
<reference evidence="2" key="1">
    <citation type="journal article" date="2015" name="Genome Announc.">
        <title>Draft Genome Sequence of Tolypothrix boutellei Strain VB521301.</title>
        <authorList>
            <person name="Chandrababunaidu M.M."/>
            <person name="Singh D."/>
            <person name="Sen D."/>
            <person name="Bhan S."/>
            <person name="Das S."/>
            <person name="Gupta A."/>
            <person name="Adhikary S.P."/>
            <person name="Tripathy S."/>
        </authorList>
    </citation>
    <scope>NUCLEOTIDE SEQUENCE</scope>
    <source>
        <strain evidence="2">VB521301</strain>
    </source>
</reference>
<dbReference type="InterPro" id="IPR036515">
    <property type="entry name" value="Transposase_17_sf"/>
</dbReference>
<dbReference type="NCBIfam" id="NF033573">
    <property type="entry name" value="transpos_IS200"/>
    <property type="match status" value="1"/>
</dbReference>
<dbReference type="EMBL" id="JHEG02000059">
    <property type="protein sequence ID" value="KIE07326.1"/>
    <property type="molecule type" value="Genomic_DNA"/>
</dbReference>
<dbReference type="Gene3D" id="3.30.70.1290">
    <property type="entry name" value="Transposase IS200-like"/>
    <property type="match status" value="1"/>
</dbReference>
<protein>
    <submittedName>
        <fullName evidence="2">Transposase</fullName>
    </submittedName>
</protein>
<proteinExistence type="predicted"/>
<organism evidence="2">
    <name type="scientific">Tolypothrix bouteillei VB521301</name>
    <dbReference type="NCBI Taxonomy" id="1479485"/>
    <lineage>
        <taxon>Bacteria</taxon>
        <taxon>Bacillati</taxon>
        <taxon>Cyanobacteriota</taxon>
        <taxon>Cyanophyceae</taxon>
        <taxon>Nostocales</taxon>
        <taxon>Tolypothrichaceae</taxon>
        <taxon>Tolypothrix</taxon>
    </lineage>
</organism>
<dbReference type="GO" id="GO:0004803">
    <property type="term" value="F:transposase activity"/>
    <property type="evidence" value="ECO:0007669"/>
    <property type="project" value="InterPro"/>
</dbReference>
<dbReference type="PANTHER" id="PTHR33360">
    <property type="entry name" value="TRANSPOSASE FOR INSERTION SEQUENCE ELEMENT IS200"/>
    <property type="match status" value="1"/>
</dbReference>
<evidence type="ECO:0000259" key="1">
    <source>
        <dbReference type="SMART" id="SM01321"/>
    </source>
</evidence>
<dbReference type="PANTHER" id="PTHR33360:SF2">
    <property type="entry name" value="TRANSPOSASE FOR INSERTION SEQUENCE ELEMENT IS200"/>
    <property type="match status" value="1"/>
</dbReference>
<comment type="caution">
    <text evidence="2">The sequence shown here is derived from an EMBL/GenBank/DDBJ whole genome shotgun (WGS) entry which is preliminary data.</text>
</comment>
<dbReference type="SUPFAM" id="SSF143422">
    <property type="entry name" value="Transposase IS200-like"/>
    <property type="match status" value="1"/>
</dbReference>
<accession>A0A0C1N4F8</accession>
<dbReference type="SMART" id="SM01321">
    <property type="entry name" value="Y1_Tnp"/>
    <property type="match status" value="1"/>
</dbReference>
<dbReference type="Pfam" id="PF01797">
    <property type="entry name" value="Y1_Tnp"/>
    <property type="match status" value="1"/>
</dbReference>
<name>A0A0C1N4F8_9CYAN</name>
<dbReference type="STRING" id="1479485.DA73_0240175"/>